<feature type="compositionally biased region" description="Pro residues" evidence="2">
    <location>
        <begin position="60"/>
        <end position="75"/>
    </location>
</feature>
<keyword evidence="6" id="KW-1185">Reference proteome</keyword>
<dbReference type="Gene3D" id="2.40.160.20">
    <property type="match status" value="1"/>
</dbReference>
<evidence type="ECO:0000259" key="4">
    <source>
        <dbReference type="Pfam" id="PF13505"/>
    </source>
</evidence>
<dbReference type="EMBL" id="JAQNDK010000002">
    <property type="protein sequence ID" value="MDC0680048.1"/>
    <property type="molecule type" value="Genomic_DNA"/>
</dbReference>
<dbReference type="SUPFAM" id="SSF56925">
    <property type="entry name" value="OMPA-like"/>
    <property type="match status" value="1"/>
</dbReference>
<evidence type="ECO:0000256" key="3">
    <source>
        <dbReference type="SAM" id="SignalP"/>
    </source>
</evidence>
<name>A0ABT5C2X2_9BACT</name>
<keyword evidence="1 3" id="KW-0732">Signal</keyword>
<evidence type="ECO:0000256" key="2">
    <source>
        <dbReference type="SAM" id="MobiDB-lite"/>
    </source>
</evidence>
<dbReference type="RefSeq" id="WP_272097069.1">
    <property type="nucleotide sequence ID" value="NZ_JAQNDK010000002.1"/>
</dbReference>
<gene>
    <name evidence="5" type="ORF">POL72_20065</name>
</gene>
<sequence length="302" mass="31995">MRRCLTHALVAVAMTAPMSAFAQEDSNCPPGAWFCEEVEPPRDPAAEPPPAAPAEAAPAEAPPPPPARGARPAPPVVVYETSPSGPPPQVIVVTPGAAPPPRVIVRRVAPPAPPPPVKRRWRRHWGINLRMEGVMLGREHGGAEDAGMGGVGISLRYRPVPAFAIDAGADFLAGTDYNGDQRTEVPLSLSGMLFVNPRSRTQFYFMGGLNIAHAEVDRSSSEAAAGSTEFVPNTEYDYFGAHGGIGLEFRLSPRIALNVDALGFVRSRTDGGLVPEFTDPDTGRTTNTSGGGLFRGGLSIYW</sequence>
<evidence type="ECO:0000313" key="5">
    <source>
        <dbReference type="EMBL" id="MDC0680048.1"/>
    </source>
</evidence>
<feature type="signal peptide" evidence="3">
    <location>
        <begin position="1"/>
        <end position="22"/>
    </location>
</feature>
<evidence type="ECO:0000256" key="1">
    <source>
        <dbReference type="ARBA" id="ARBA00022729"/>
    </source>
</evidence>
<protein>
    <submittedName>
        <fullName evidence="5">Outer membrane beta-barrel protein</fullName>
    </submittedName>
</protein>
<dbReference type="Proteomes" id="UP001217485">
    <property type="component" value="Unassembled WGS sequence"/>
</dbReference>
<feature type="domain" description="Outer membrane protein beta-barrel" evidence="4">
    <location>
        <begin position="140"/>
        <end position="263"/>
    </location>
</feature>
<dbReference type="InterPro" id="IPR027385">
    <property type="entry name" value="Beta-barrel_OMP"/>
</dbReference>
<dbReference type="Pfam" id="PF13505">
    <property type="entry name" value="OMP_b-brl"/>
    <property type="match status" value="1"/>
</dbReference>
<reference evidence="5 6" key="1">
    <citation type="submission" date="2023-01" db="EMBL/GenBank/DDBJ databases">
        <title>Minimal conservation of predation-associated metabolite biosynthetic gene clusters underscores biosynthetic potential of Myxococcota including descriptions for ten novel species: Archangium lansinium sp. nov., Myxococcus landrumus sp. nov., Nannocystis bai.</title>
        <authorList>
            <person name="Ahearne A."/>
            <person name="Stevens C."/>
            <person name="Dowd S."/>
        </authorList>
    </citation>
    <scope>NUCLEOTIDE SEQUENCE [LARGE SCALE GENOMIC DNA]</scope>
    <source>
        <strain evidence="5 6">WIWO2</strain>
    </source>
</reference>
<comment type="caution">
    <text evidence="5">The sequence shown here is derived from an EMBL/GenBank/DDBJ whole genome shotgun (WGS) entry which is preliminary data.</text>
</comment>
<organism evidence="5 6">
    <name type="scientific">Sorangium atrum</name>
    <dbReference type="NCBI Taxonomy" id="2995308"/>
    <lineage>
        <taxon>Bacteria</taxon>
        <taxon>Pseudomonadati</taxon>
        <taxon>Myxococcota</taxon>
        <taxon>Polyangia</taxon>
        <taxon>Polyangiales</taxon>
        <taxon>Polyangiaceae</taxon>
        <taxon>Sorangium</taxon>
    </lineage>
</organism>
<dbReference type="InterPro" id="IPR011250">
    <property type="entry name" value="OMP/PagP_B-barrel"/>
</dbReference>
<proteinExistence type="predicted"/>
<feature type="region of interest" description="Disordered" evidence="2">
    <location>
        <begin position="34"/>
        <end position="84"/>
    </location>
</feature>
<feature type="chain" id="PRO_5047412419" evidence="3">
    <location>
        <begin position="23"/>
        <end position="302"/>
    </location>
</feature>
<evidence type="ECO:0000313" key="6">
    <source>
        <dbReference type="Proteomes" id="UP001217485"/>
    </source>
</evidence>
<accession>A0ABT5C2X2</accession>